<keyword evidence="1" id="KW-0732">Signal</keyword>
<dbReference type="STRING" id="69771.A0A1V6NVR0"/>
<reference evidence="3" key="1">
    <citation type="journal article" date="2017" name="Nat. Microbiol.">
        <title>Global analysis of biosynthetic gene clusters reveals vast potential of secondary metabolite production in Penicillium species.</title>
        <authorList>
            <person name="Nielsen J.C."/>
            <person name="Grijseels S."/>
            <person name="Prigent S."/>
            <person name="Ji B."/>
            <person name="Dainat J."/>
            <person name="Nielsen K.F."/>
            <person name="Frisvad J.C."/>
            <person name="Workman M."/>
            <person name="Nielsen J."/>
        </authorList>
    </citation>
    <scope>NUCLEOTIDE SEQUENCE [LARGE SCALE GENOMIC DNA]</scope>
    <source>
        <strain evidence="3">IBT 11843</strain>
    </source>
</reference>
<feature type="chain" id="PRO_5012935241" description="Amine oxidase domain-containing protein" evidence="1">
    <location>
        <begin position="21"/>
        <end position="460"/>
    </location>
</feature>
<sequence>MLPHRASAALLLCYALIAFAQRKANTIIRDVAIIGGGASGTFSAIRLRDEGKSVILIEKEDVLGGHVNAYEDPVTGVTVDYGVQVYHNLQIVKDYFDRLNVSWTILVPGSGGPSAPNYLDPNTAQKVNYVAPDPTAGLLAYSKQLAKYPNVEQGFFLPDPVPEDFLLPFGEFICKYPDVGNATYTIFSYGQGLGDFLNQPTLYVFKNFGLDIIQDSVSGFLVTASSNNYEIYDHATKLLESDVLLRSRVVSTQCRGEDGVELDVETPTGIQVVKAKKLLITIPPKLNNMERFALDMREASLFGEFENTGYYTSLVKNTGLPANFTSFSVSPDTPFNIPELPGVYSVFPTAIRGVFDIKYGSPHSLPHDFVRCEILSYVKKLQENGFTAEVSGDPEFVRFKSHAPFELTVTQDKIVNGFYEELYALQGYRNTWYTGAAFDTQDSSMLWNFTESYVLPELLK</sequence>
<dbReference type="Pfam" id="PF13450">
    <property type="entry name" value="NAD_binding_8"/>
    <property type="match status" value="1"/>
</dbReference>
<gene>
    <name evidence="2" type="ORF">PENDEC_c032G03392</name>
</gene>
<protein>
    <recommendedName>
        <fullName evidence="4">Amine oxidase domain-containing protein</fullName>
    </recommendedName>
</protein>
<dbReference type="AlphaFoldDB" id="A0A1V6NVR0"/>
<evidence type="ECO:0000256" key="1">
    <source>
        <dbReference type="SAM" id="SignalP"/>
    </source>
</evidence>
<dbReference type="EMBL" id="MDYL01000032">
    <property type="protein sequence ID" value="OQD68687.1"/>
    <property type="molecule type" value="Genomic_DNA"/>
</dbReference>
<dbReference type="OrthoDB" id="68575at2759"/>
<evidence type="ECO:0008006" key="4">
    <source>
        <dbReference type="Google" id="ProtNLM"/>
    </source>
</evidence>
<proteinExistence type="predicted"/>
<comment type="caution">
    <text evidence="2">The sequence shown here is derived from an EMBL/GenBank/DDBJ whole genome shotgun (WGS) entry which is preliminary data.</text>
</comment>
<dbReference type="Proteomes" id="UP000191522">
    <property type="component" value="Unassembled WGS sequence"/>
</dbReference>
<dbReference type="PANTHER" id="PTHR43734:SF1">
    <property type="entry name" value="PHYTOENE DESATURASE"/>
    <property type="match status" value="1"/>
</dbReference>
<feature type="signal peptide" evidence="1">
    <location>
        <begin position="1"/>
        <end position="20"/>
    </location>
</feature>
<dbReference type="Gene3D" id="3.50.50.60">
    <property type="entry name" value="FAD/NAD(P)-binding domain"/>
    <property type="match status" value="1"/>
</dbReference>
<keyword evidence="3" id="KW-1185">Reference proteome</keyword>
<name>A0A1V6NVR0_PENDC</name>
<dbReference type="PANTHER" id="PTHR43734">
    <property type="entry name" value="PHYTOENE DESATURASE"/>
    <property type="match status" value="1"/>
</dbReference>
<dbReference type="OMA" id="AFHAHNS"/>
<evidence type="ECO:0000313" key="2">
    <source>
        <dbReference type="EMBL" id="OQD68687.1"/>
    </source>
</evidence>
<dbReference type="Gene3D" id="1.10.405.20">
    <property type="match status" value="1"/>
</dbReference>
<organism evidence="2 3">
    <name type="scientific">Penicillium decumbens</name>
    <dbReference type="NCBI Taxonomy" id="69771"/>
    <lineage>
        <taxon>Eukaryota</taxon>
        <taxon>Fungi</taxon>
        <taxon>Dikarya</taxon>
        <taxon>Ascomycota</taxon>
        <taxon>Pezizomycotina</taxon>
        <taxon>Eurotiomycetes</taxon>
        <taxon>Eurotiomycetidae</taxon>
        <taxon>Eurotiales</taxon>
        <taxon>Aspergillaceae</taxon>
        <taxon>Penicillium</taxon>
    </lineage>
</organism>
<dbReference type="InterPro" id="IPR036188">
    <property type="entry name" value="FAD/NAD-bd_sf"/>
</dbReference>
<dbReference type="Gene3D" id="3.30.70.1990">
    <property type="match status" value="1"/>
</dbReference>
<evidence type="ECO:0000313" key="3">
    <source>
        <dbReference type="Proteomes" id="UP000191522"/>
    </source>
</evidence>
<dbReference type="SUPFAM" id="SSF51905">
    <property type="entry name" value="FAD/NAD(P)-binding domain"/>
    <property type="match status" value="1"/>
</dbReference>
<accession>A0A1V6NVR0</accession>